<dbReference type="EMBL" id="FNOW01000001">
    <property type="protein sequence ID" value="SDX33991.1"/>
    <property type="molecule type" value="Genomic_DNA"/>
</dbReference>
<name>A0A1H3AX39_ALLWA</name>
<dbReference type="OrthoDB" id="593768at2"/>
<evidence type="ECO:0000259" key="1">
    <source>
        <dbReference type="Pfam" id="PF04422"/>
    </source>
</evidence>
<dbReference type="RefSeq" id="WP_091331490.1">
    <property type="nucleotide sequence ID" value="NZ_FNOW01000001.1"/>
</dbReference>
<dbReference type="Proteomes" id="UP000198672">
    <property type="component" value="Unassembled WGS sequence"/>
</dbReference>
<dbReference type="InterPro" id="IPR007525">
    <property type="entry name" value="FrhB_FdhB_C"/>
</dbReference>
<evidence type="ECO:0000259" key="2">
    <source>
        <dbReference type="Pfam" id="PF04432"/>
    </source>
</evidence>
<dbReference type="Pfam" id="PF04422">
    <property type="entry name" value="FrhB_FdhB_N"/>
    <property type="match status" value="1"/>
</dbReference>
<protein>
    <submittedName>
        <fullName evidence="3">Coenzyme F420 hydrogenase subunit beta</fullName>
    </submittedName>
</protein>
<evidence type="ECO:0000313" key="4">
    <source>
        <dbReference type="Proteomes" id="UP000198672"/>
    </source>
</evidence>
<accession>A0A1H3AX39</accession>
<feature type="domain" description="Coenzyme F420 hydrogenase/dehydrogenase beta subunit C-terminal" evidence="2">
    <location>
        <begin position="171"/>
        <end position="311"/>
    </location>
</feature>
<feature type="domain" description="Coenzyme F420 hydrogenase/dehydrogenase beta subunit N-terminal" evidence="1">
    <location>
        <begin position="88"/>
        <end position="162"/>
    </location>
</feature>
<organism evidence="3 4">
    <name type="scientific">Allochromatium warmingii</name>
    <name type="common">Chromatium warmingii</name>
    <dbReference type="NCBI Taxonomy" id="61595"/>
    <lineage>
        <taxon>Bacteria</taxon>
        <taxon>Pseudomonadati</taxon>
        <taxon>Pseudomonadota</taxon>
        <taxon>Gammaproteobacteria</taxon>
        <taxon>Chromatiales</taxon>
        <taxon>Chromatiaceae</taxon>
        <taxon>Allochromatium</taxon>
    </lineage>
</organism>
<dbReference type="InterPro" id="IPR045220">
    <property type="entry name" value="FRHB/FDHB/HCAR-like"/>
</dbReference>
<dbReference type="STRING" id="61595.SAMN05421644_101138"/>
<sequence>MNDTILDPQDTGPSKGLDTISLLSSDTRLQGRPKLCSDCGLCDSALKNRMSSACIFVRNQTADIEQRLHGRTRRPDDEQLFGIHRAQYVARMRRPNPHAQWSGIVTSLAARLLEQGQVEAVITTGAAAGTRFQSEPILARTPAEVLATAGNKPCLSPNLRLLDTVREQGIKRLAFIGTSCQVHMLRAIEAELGLDKLYIIGIPCSDNVTYPDLEYFLTQVSRSPQTIVHYEFMQDFSLWMRHENGQTERINYIDFPMDKLHGIFPSSCLSCFDYPNTLADLTVGYMGAPLGWQWVLARTAIGEELFELIRPELELGDLISSGDRTRGMPHYIARLNQPPGAKKPPFLVRKLVAYMQRKKGSKGLEFARAIIEMKLLRNLNYVRSKFPRFEARVVPEHVYHTLAPYADHYQAVFGRPLTPPRESAS</sequence>
<gene>
    <name evidence="3" type="ORF">SAMN05421644_101138</name>
</gene>
<dbReference type="PANTHER" id="PTHR31332">
    <property type="entry name" value="7-HYDROXYMETHYL CHLOROPHYLL A REDUCTASE, CHLOROPLASTIC"/>
    <property type="match status" value="1"/>
</dbReference>
<keyword evidence="4" id="KW-1185">Reference proteome</keyword>
<reference evidence="4" key="1">
    <citation type="submission" date="2016-10" db="EMBL/GenBank/DDBJ databases">
        <authorList>
            <person name="Varghese N."/>
            <person name="Submissions S."/>
        </authorList>
    </citation>
    <scope>NUCLEOTIDE SEQUENCE [LARGE SCALE GENOMIC DNA]</scope>
    <source>
        <strain evidence="4">DSM 173</strain>
    </source>
</reference>
<dbReference type="GO" id="GO:0052592">
    <property type="term" value="F:oxidoreductase activity, acting on CH or CH2 groups, with an iron-sulfur protein as acceptor"/>
    <property type="evidence" value="ECO:0007669"/>
    <property type="project" value="TreeGrafter"/>
</dbReference>
<dbReference type="Pfam" id="PF04432">
    <property type="entry name" value="FrhB_FdhB_C"/>
    <property type="match status" value="1"/>
</dbReference>
<dbReference type="AlphaFoldDB" id="A0A1H3AX39"/>
<proteinExistence type="predicted"/>
<dbReference type="PANTHER" id="PTHR31332:SF0">
    <property type="entry name" value="7-HYDROXYMETHYL CHLOROPHYLL A REDUCTASE, CHLOROPLASTIC"/>
    <property type="match status" value="1"/>
</dbReference>
<evidence type="ECO:0000313" key="3">
    <source>
        <dbReference type="EMBL" id="SDX33991.1"/>
    </source>
</evidence>
<dbReference type="InterPro" id="IPR007516">
    <property type="entry name" value="Co_F420_Hydgase/DH_bsu_N"/>
</dbReference>